<feature type="binding site" evidence="5">
    <location>
        <begin position="44"/>
        <end position="51"/>
    </location>
    <ligand>
        <name>ATP</name>
        <dbReference type="ChEBI" id="CHEBI:30616"/>
    </ligand>
</feature>
<comment type="caution">
    <text evidence="8">The sequence shown here is derived from an EMBL/GenBank/DDBJ whole genome shotgun (WGS) entry which is preliminary data.</text>
</comment>
<feature type="region of interest" description="Disordered" evidence="6">
    <location>
        <begin position="488"/>
        <end position="512"/>
    </location>
</feature>
<evidence type="ECO:0000313" key="9">
    <source>
        <dbReference type="Proteomes" id="UP000281726"/>
    </source>
</evidence>
<accession>A0A3A9ZQ22</accession>
<dbReference type="Gene3D" id="3.40.50.300">
    <property type="entry name" value="P-loop containing nucleotide triphosphate hydrolases"/>
    <property type="match status" value="3"/>
</dbReference>
<evidence type="ECO:0000259" key="7">
    <source>
        <dbReference type="PROSITE" id="PS51198"/>
    </source>
</evidence>
<organism evidence="8 9">
    <name type="scientific">Micromonospora endolithica</name>
    <dbReference type="NCBI Taxonomy" id="230091"/>
    <lineage>
        <taxon>Bacteria</taxon>
        <taxon>Bacillati</taxon>
        <taxon>Actinomycetota</taxon>
        <taxon>Actinomycetes</taxon>
        <taxon>Micromonosporales</taxon>
        <taxon>Micromonosporaceae</taxon>
        <taxon>Micromonospora</taxon>
    </lineage>
</organism>
<keyword evidence="9" id="KW-1185">Reference proteome</keyword>
<evidence type="ECO:0000256" key="1">
    <source>
        <dbReference type="ARBA" id="ARBA00022741"/>
    </source>
</evidence>
<sequence length="626" mass="68305">MAGGNTVMTASATAIADDLHQRRASAIAQQDTVVATAAPRAVLACPGAGKTRTIVERHCTTPRNQPTGRAITSFTKVAAAQIRARAHELNRPDLLQHPNAIMTLDGFFWRFLVRPFLPPPDMTNQRPFRRLESWRDAPRQLRQIEYWSDKTRQQFDLADFQFRYPGGNSAPIATLSGAPRFEGGRRHLSDDQIAAVCRLAEQRRTELANTHRLFTGEEVRRQAGVNLAMRKELLAHTLPTRFTELIIDEAQDCSDVDVDILRGIQLLGLPTLIIGDPDQAIYGFRNPGTPAITRLLHHAETIELTGNWRSSTTICQLAATMRTDPRRHVPDNALADHHDSDLPVHLIALDKGKELAVFDTIATNADIAPADRLILAHGAATLPGLGGRARRPPSSPVESLIWAVGVLRQPSSDQRTRTLAEQTLQATLVRYWMPDADSTAASDRHAVYGIDPHHLRRLAATALHELPELSLSAADWCAAARRTFDTLSPAPGRTTPAGIAITSPRGRGTRPASAVAKLPATPGGLPATRADTVHQVKGEEADAVLMLVPDEDRTTRMLALWIEGRALPPLANSTSPDTAEALRVLYVAVTRARRLVALGLPAAHIPEVARHLTSRNVPVVVTALDI</sequence>
<dbReference type="GO" id="GO:0000725">
    <property type="term" value="P:recombinational repair"/>
    <property type="evidence" value="ECO:0007669"/>
    <property type="project" value="TreeGrafter"/>
</dbReference>
<keyword evidence="4 5" id="KW-0067">ATP-binding</keyword>
<dbReference type="InterPro" id="IPR027417">
    <property type="entry name" value="P-loop_NTPase"/>
</dbReference>
<dbReference type="Pfam" id="PF00580">
    <property type="entry name" value="UvrD-helicase"/>
    <property type="match status" value="1"/>
</dbReference>
<dbReference type="Proteomes" id="UP000281726">
    <property type="component" value="Unassembled WGS sequence"/>
</dbReference>
<dbReference type="EMBL" id="RBAK01000001">
    <property type="protein sequence ID" value="RKN50285.1"/>
    <property type="molecule type" value="Genomic_DNA"/>
</dbReference>
<evidence type="ECO:0000256" key="5">
    <source>
        <dbReference type="PROSITE-ProRule" id="PRU00560"/>
    </source>
</evidence>
<evidence type="ECO:0000313" key="8">
    <source>
        <dbReference type="EMBL" id="RKN50285.1"/>
    </source>
</evidence>
<dbReference type="InterPro" id="IPR014016">
    <property type="entry name" value="UvrD-like_ATP-bd"/>
</dbReference>
<dbReference type="PANTHER" id="PTHR11070:SF2">
    <property type="entry name" value="ATP-DEPENDENT DNA HELICASE SRS2"/>
    <property type="match status" value="1"/>
</dbReference>
<gene>
    <name evidence="8" type="ORF">D7223_00225</name>
</gene>
<evidence type="ECO:0000256" key="4">
    <source>
        <dbReference type="ARBA" id="ARBA00022840"/>
    </source>
</evidence>
<dbReference type="PROSITE" id="PS51198">
    <property type="entry name" value="UVRD_HELICASE_ATP_BIND"/>
    <property type="match status" value="1"/>
</dbReference>
<feature type="domain" description="UvrD-like helicase ATP-binding" evidence="7">
    <location>
        <begin position="23"/>
        <end position="311"/>
    </location>
</feature>
<dbReference type="SUPFAM" id="SSF52540">
    <property type="entry name" value="P-loop containing nucleoside triphosphate hydrolases"/>
    <property type="match status" value="1"/>
</dbReference>
<dbReference type="GO" id="GO:0016787">
    <property type="term" value="F:hydrolase activity"/>
    <property type="evidence" value="ECO:0007669"/>
    <property type="project" value="UniProtKB-UniRule"/>
</dbReference>
<keyword evidence="2 5" id="KW-0378">Hydrolase</keyword>
<dbReference type="InterPro" id="IPR000212">
    <property type="entry name" value="DNA_helicase_UvrD/REP"/>
</dbReference>
<dbReference type="RefSeq" id="WP_120723540.1">
    <property type="nucleotide sequence ID" value="NZ_RBAK01000001.1"/>
</dbReference>
<protein>
    <submittedName>
        <fullName evidence="8">ATP-dependent helicase</fullName>
    </submittedName>
</protein>
<dbReference type="OrthoDB" id="3387433at2"/>
<dbReference type="AlphaFoldDB" id="A0A3A9ZQ22"/>
<evidence type="ECO:0000256" key="3">
    <source>
        <dbReference type="ARBA" id="ARBA00022806"/>
    </source>
</evidence>
<dbReference type="GO" id="GO:0003677">
    <property type="term" value="F:DNA binding"/>
    <property type="evidence" value="ECO:0007669"/>
    <property type="project" value="InterPro"/>
</dbReference>
<keyword evidence="3 5" id="KW-0347">Helicase</keyword>
<evidence type="ECO:0000256" key="6">
    <source>
        <dbReference type="SAM" id="MobiDB-lite"/>
    </source>
</evidence>
<keyword evidence="1 5" id="KW-0547">Nucleotide-binding</keyword>
<dbReference type="GO" id="GO:0043138">
    <property type="term" value="F:3'-5' DNA helicase activity"/>
    <property type="evidence" value="ECO:0007669"/>
    <property type="project" value="TreeGrafter"/>
</dbReference>
<dbReference type="PANTHER" id="PTHR11070">
    <property type="entry name" value="UVRD / RECB / PCRA DNA HELICASE FAMILY MEMBER"/>
    <property type="match status" value="1"/>
</dbReference>
<reference evidence="8 9" key="1">
    <citation type="journal article" date="2004" name="Syst. Appl. Microbiol.">
        <title>Cryptoendolithic actinomycetes from antarctic sandstone rock samples: Micromonospora endolithica sp. nov. and two isolates related to Micromonospora coerulea Jensen 1932.</title>
        <authorList>
            <person name="Hirsch P."/>
            <person name="Mevs U."/>
            <person name="Kroppenstedt R.M."/>
            <person name="Schumann P."/>
            <person name="Stackebrandt E."/>
        </authorList>
    </citation>
    <scope>NUCLEOTIDE SEQUENCE [LARGE SCALE GENOMIC DNA]</scope>
    <source>
        <strain evidence="8 9">JCM 12677</strain>
    </source>
</reference>
<proteinExistence type="predicted"/>
<dbReference type="GO" id="GO:0005524">
    <property type="term" value="F:ATP binding"/>
    <property type="evidence" value="ECO:0007669"/>
    <property type="project" value="UniProtKB-UniRule"/>
</dbReference>
<name>A0A3A9ZQ22_9ACTN</name>
<evidence type="ECO:0000256" key="2">
    <source>
        <dbReference type="ARBA" id="ARBA00022801"/>
    </source>
</evidence>